<dbReference type="SUPFAM" id="SSF48340">
    <property type="entry name" value="Interferon-induced guanylate-binding protein 1 (GBP1), C-terminal domain"/>
    <property type="match status" value="3"/>
</dbReference>
<evidence type="ECO:0000313" key="6">
    <source>
        <dbReference type="Proteomes" id="UP000322000"/>
    </source>
</evidence>
<evidence type="ECO:0000256" key="4">
    <source>
        <dbReference type="PROSITE-ProRule" id="PRU01052"/>
    </source>
</evidence>
<dbReference type="InterPro" id="IPR030386">
    <property type="entry name" value="G_GB1_RHD3_dom"/>
</dbReference>
<evidence type="ECO:0000313" key="9">
    <source>
        <dbReference type="RefSeq" id="XP_026738792.1"/>
    </source>
</evidence>
<evidence type="ECO:0000313" key="8">
    <source>
        <dbReference type="RefSeq" id="XP_026738791.1"/>
    </source>
</evidence>
<evidence type="ECO:0000259" key="5">
    <source>
        <dbReference type="PROSITE" id="PS51715"/>
    </source>
</evidence>
<evidence type="ECO:0000256" key="2">
    <source>
        <dbReference type="ARBA" id="ARBA00022801"/>
    </source>
</evidence>
<evidence type="ECO:0000313" key="7">
    <source>
        <dbReference type="RefSeq" id="XP_026738790.1"/>
    </source>
</evidence>
<dbReference type="PROSITE" id="PS51715">
    <property type="entry name" value="G_GB1_RHD3"/>
    <property type="match status" value="1"/>
</dbReference>
<dbReference type="Gene3D" id="1.20.58.420">
    <property type="entry name" value="AHSP"/>
    <property type="match status" value="2"/>
</dbReference>
<reference evidence="7 8" key="1">
    <citation type="submission" date="2025-04" db="UniProtKB">
        <authorList>
            <consortium name="RefSeq"/>
        </authorList>
    </citation>
    <scope>IDENTIFICATION</scope>
</reference>
<dbReference type="RefSeq" id="XP_026738791.1">
    <property type="nucleotide sequence ID" value="XM_026882990.1"/>
</dbReference>
<evidence type="ECO:0000256" key="1">
    <source>
        <dbReference type="ARBA" id="ARBA00022741"/>
    </source>
</evidence>
<dbReference type="Gene3D" id="3.40.50.300">
    <property type="entry name" value="P-loop containing nucleotide triphosphate hydrolases"/>
    <property type="match status" value="1"/>
</dbReference>
<dbReference type="AlphaFoldDB" id="A0A7E5WDP5"/>
<dbReference type="SUPFAM" id="SSF52540">
    <property type="entry name" value="P-loop containing nucleoside triphosphate hydrolases"/>
    <property type="match status" value="1"/>
</dbReference>
<keyword evidence="6" id="KW-1185">Reference proteome</keyword>
<sequence>MSSASAMGSAGRGVQVVTLGSGSERYQVDVEALRDILLRDDVRDRSVVVVSVAGAYRGGKSFILDFFLRYLNAPRSSQLAGDWLGKEDQPLEGFHWRGGCERDTTGIHLWSEPILATLERTGEKVAVLLMDTQGTFDTETTIAENSTIFALSTLISSVQIYNLSGNIKEDDLQHLQLFTEYGRLACDGDGKAFQTLMFLVRDWMSDYEHAHGFAGGKELLDRRLESRSNQKPQLREVREHIRSCFDEVKCFLMPHPGLDVGRKTFNGCVRDVTEKFRLALLELVPSLFDPSKLSPKLINGGRVRAKDLLDYFQRYVDIFNSDGMPEAVTIFKATADACLNAAVREARELYESRMEERCVRADVSVTRRALHDCHQQARAAALDLYSGKKKLGAPEDIDEHLNKLIKELEACLPLYTWTNDAKVRDTLANAKKAYEDTIGGVCEVQAFLCLHPLDLKSLNDEAVGVALTQFDSARDVAEVEEDDERTGLLLTLESLYEHLCNINAQNNRSAVMEAREQYVTSMKLRVDVAGTSSDRLAANHKRSQDAAAEHFLNKRNRPSNYGEDEYLESLTEEIECCFLDFEKQNMNSNRMAMQVAEYKYDNYISTAWGPQACCFHPRALKNLHAEAKQAAIRQFLASRTECENDDFGKKLEGILDDRYTELVRVNEFNNNQALEQAFNVYTTKMDKHSQPSLVSIFIAPFIVKLLAGLPLFHTKSRRAAISEFMSKRRGDDFGDDEYYDRLLSKIDAAYQNYRSPLLAIMRELGLPVEN</sequence>
<dbReference type="KEGG" id="tnl:113501762"/>
<protein>
    <submittedName>
        <fullName evidence="7">Atlastin-like isoform X1</fullName>
    </submittedName>
    <submittedName>
        <fullName evidence="8">Atlastin-like isoform X2</fullName>
    </submittedName>
    <submittedName>
        <fullName evidence="9">Atlastin-like isoform X3</fullName>
    </submittedName>
</protein>
<dbReference type="Pfam" id="PF02263">
    <property type="entry name" value="GBP"/>
    <property type="match status" value="1"/>
</dbReference>
<keyword evidence="1" id="KW-0547">Nucleotide-binding</keyword>
<keyword evidence="2" id="KW-0378">Hydrolase</keyword>
<dbReference type="RefSeq" id="XP_026738792.1">
    <property type="nucleotide sequence ID" value="XM_026882991.1"/>
</dbReference>
<dbReference type="InterPro" id="IPR036543">
    <property type="entry name" value="Guanylate-bd_C_sf"/>
</dbReference>
<dbReference type="InterPro" id="IPR027417">
    <property type="entry name" value="P-loop_NTPase"/>
</dbReference>
<evidence type="ECO:0000256" key="3">
    <source>
        <dbReference type="ARBA" id="ARBA00023134"/>
    </source>
</evidence>
<organism evidence="6 7">
    <name type="scientific">Trichoplusia ni</name>
    <name type="common">Cabbage looper</name>
    <dbReference type="NCBI Taxonomy" id="7111"/>
    <lineage>
        <taxon>Eukaryota</taxon>
        <taxon>Metazoa</taxon>
        <taxon>Ecdysozoa</taxon>
        <taxon>Arthropoda</taxon>
        <taxon>Hexapoda</taxon>
        <taxon>Insecta</taxon>
        <taxon>Pterygota</taxon>
        <taxon>Neoptera</taxon>
        <taxon>Endopterygota</taxon>
        <taxon>Lepidoptera</taxon>
        <taxon>Glossata</taxon>
        <taxon>Ditrysia</taxon>
        <taxon>Noctuoidea</taxon>
        <taxon>Noctuidae</taxon>
        <taxon>Plusiinae</taxon>
        <taxon>Trichoplusia</taxon>
    </lineage>
</organism>
<feature type="domain" description="GB1/RHD3-type G" evidence="5">
    <location>
        <begin position="44"/>
        <end position="292"/>
    </location>
</feature>
<dbReference type="OrthoDB" id="7788754at2759"/>
<name>A0A7E5WDP5_TRINI</name>
<accession>A0A7E5WDP5</accession>
<keyword evidence="3" id="KW-0342">GTP-binding</keyword>
<comment type="similarity">
    <text evidence="4">Belongs to the TRAFAC class dynamin-like GTPase superfamily. GB1/RHD3 GTPase family.</text>
</comment>
<dbReference type="InterPro" id="IPR015894">
    <property type="entry name" value="Guanylate-bd_N"/>
</dbReference>
<gene>
    <name evidence="7 8 9" type="primary">LOC113501762</name>
</gene>
<proteinExistence type="inferred from homology"/>
<dbReference type="RefSeq" id="XP_026738790.1">
    <property type="nucleotide sequence ID" value="XM_026882989.1"/>
</dbReference>
<dbReference type="CDD" id="cd01851">
    <property type="entry name" value="GBP"/>
    <property type="match status" value="1"/>
</dbReference>
<dbReference type="PANTHER" id="PTHR10751">
    <property type="entry name" value="GUANYLATE BINDING PROTEIN"/>
    <property type="match status" value="1"/>
</dbReference>
<dbReference type="GO" id="GO:0005525">
    <property type="term" value="F:GTP binding"/>
    <property type="evidence" value="ECO:0007669"/>
    <property type="project" value="UniProtKB-KW"/>
</dbReference>
<dbReference type="GeneID" id="113501762"/>
<dbReference type="GO" id="GO:0003924">
    <property type="term" value="F:GTPase activity"/>
    <property type="evidence" value="ECO:0007669"/>
    <property type="project" value="InterPro"/>
</dbReference>
<dbReference type="Proteomes" id="UP000322000">
    <property type="component" value="Chromosome 16"/>
</dbReference>